<keyword evidence="1" id="KW-0472">Membrane</keyword>
<keyword evidence="1" id="KW-0812">Transmembrane</keyword>
<dbReference type="OrthoDB" id="193145at2"/>
<keyword evidence="3" id="KW-1185">Reference proteome</keyword>
<dbReference type="AlphaFoldDB" id="A0A5E6MCH9"/>
<accession>A0A5E6MCH9</accession>
<dbReference type="EMBL" id="CABFVA020000022">
    <property type="protein sequence ID" value="VVM05471.1"/>
    <property type="molecule type" value="Genomic_DNA"/>
</dbReference>
<organism evidence="2 3">
    <name type="scientific">Methylacidimicrobium tartarophylax</name>
    <dbReference type="NCBI Taxonomy" id="1041768"/>
    <lineage>
        <taxon>Bacteria</taxon>
        <taxon>Pseudomonadati</taxon>
        <taxon>Verrucomicrobiota</taxon>
        <taxon>Methylacidimicrobium</taxon>
    </lineage>
</organism>
<evidence type="ECO:0000313" key="3">
    <source>
        <dbReference type="Proteomes" id="UP000334923"/>
    </source>
</evidence>
<evidence type="ECO:0000313" key="2">
    <source>
        <dbReference type="EMBL" id="VVM05471.1"/>
    </source>
</evidence>
<feature type="transmembrane region" description="Helical" evidence="1">
    <location>
        <begin position="172"/>
        <end position="205"/>
    </location>
</feature>
<feature type="transmembrane region" description="Helical" evidence="1">
    <location>
        <begin position="97"/>
        <end position="119"/>
    </location>
</feature>
<feature type="transmembrane region" description="Helical" evidence="1">
    <location>
        <begin position="53"/>
        <end position="77"/>
    </location>
</feature>
<evidence type="ECO:0000256" key="1">
    <source>
        <dbReference type="SAM" id="Phobius"/>
    </source>
</evidence>
<dbReference type="RefSeq" id="WP_142659576.1">
    <property type="nucleotide sequence ID" value="NZ_CABFVA020000022.1"/>
</dbReference>
<protein>
    <recommendedName>
        <fullName evidence="4">Glycerophosphoryl diester phosphodiesterase membrane domain-containing protein</fullName>
    </recommendedName>
</protein>
<evidence type="ECO:0008006" key="4">
    <source>
        <dbReference type="Google" id="ProtNLM"/>
    </source>
</evidence>
<reference evidence="2 3" key="1">
    <citation type="submission" date="2019-09" db="EMBL/GenBank/DDBJ databases">
        <authorList>
            <person name="Cremers G."/>
        </authorList>
    </citation>
    <scope>NUCLEOTIDE SEQUENCE [LARGE SCALE GENOMIC DNA]</scope>
    <source>
        <strain evidence="2">4A</strain>
    </source>
</reference>
<proteinExistence type="predicted"/>
<feature type="transmembrane region" description="Helical" evidence="1">
    <location>
        <begin position="23"/>
        <end position="41"/>
    </location>
</feature>
<name>A0A5E6MCH9_9BACT</name>
<dbReference type="Proteomes" id="UP000334923">
    <property type="component" value="Unassembled WGS sequence"/>
</dbReference>
<feature type="transmembrane region" description="Helical" evidence="1">
    <location>
        <begin position="126"/>
        <end position="145"/>
    </location>
</feature>
<sequence length="215" mass="22818">MPSALLFLRECLNAAIDRLRGSVWLALAAGAIYWIVTLLLVRITAAFFHGTPAAVLGILFCQGIFGILLVGLARFFLCLADGEAARFEDLLYGFGALWKLVAGVLFGWLTGIVALLSLLVPAATPLASIAVLCLFPLFMFGPFLIADGAVSGVMETFIESFRLGISHYAKTLAIAVTVAALFVLGALLVVGVLVNIPICYALVAVAYRSLVAQPR</sequence>
<keyword evidence="1" id="KW-1133">Transmembrane helix</keyword>
<gene>
    <name evidence="2" type="ORF">MAMT_00644</name>
</gene>